<dbReference type="Proteomes" id="UP000008631">
    <property type="component" value="Chromosome"/>
</dbReference>
<dbReference type="STRING" id="575540.Isop_1295"/>
<dbReference type="PANTHER" id="PTHR43737">
    <property type="entry name" value="BLL7424 PROTEIN"/>
    <property type="match status" value="1"/>
</dbReference>
<dbReference type="eggNOG" id="COG4102">
    <property type="taxonomic scope" value="Bacteria"/>
</dbReference>
<reference evidence="1 2" key="2">
    <citation type="journal article" date="2011" name="Stand. Genomic Sci.">
        <title>Complete genome sequence of Isosphaera pallida type strain (IS1B).</title>
        <authorList>
            <consortium name="US DOE Joint Genome Institute (JGI-PGF)"/>
            <person name="Goker M."/>
            <person name="Cleland D."/>
            <person name="Saunders E."/>
            <person name="Lapidus A."/>
            <person name="Nolan M."/>
            <person name="Lucas S."/>
            <person name="Hammon N."/>
            <person name="Deshpande S."/>
            <person name="Cheng J.F."/>
            <person name="Tapia R."/>
            <person name="Han C."/>
            <person name="Goodwin L."/>
            <person name="Pitluck S."/>
            <person name="Liolios K."/>
            <person name="Pagani I."/>
            <person name="Ivanova N."/>
            <person name="Mavromatis K."/>
            <person name="Pati A."/>
            <person name="Chen A."/>
            <person name="Palaniappan K."/>
            <person name="Land M."/>
            <person name="Hauser L."/>
            <person name="Chang Y.J."/>
            <person name="Jeffries C.D."/>
            <person name="Detter J.C."/>
            <person name="Beck B."/>
            <person name="Woyke T."/>
            <person name="Bristow J."/>
            <person name="Eisen J.A."/>
            <person name="Markowitz V."/>
            <person name="Hugenholtz P."/>
            <person name="Kyrpides N.C."/>
            <person name="Klenk H.P."/>
        </authorList>
    </citation>
    <scope>NUCLEOTIDE SEQUENCE [LARGE SCALE GENOMIC DNA]</scope>
    <source>
        <strain evidence="2">ATCC 43644 / DSM 9630 / IS1B</strain>
    </source>
</reference>
<dbReference type="PROSITE" id="PS51318">
    <property type="entry name" value="TAT"/>
    <property type="match status" value="1"/>
</dbReference>
<keyword evidence="2" id="KW-1185">Reference proteome</keyword>
<dbReference type="InterPro" id="IPR017850">
    <property type="entry name" value="Alkaline_phosphatase_core_sf"/>
</dbReference>
<dbReference type="InterPro" id="IPR010869">
    <property type="entry name" value="DUF1501"/>
</dbReference>
<reference key="1">
    <citation type="submission" date="2010-11" db="EMBL/GenBank/DDBJ databases">
        <title>The complete sequence of chromosome of Isophaera pallida ATCC 43644.</title>
        <authorList>
            <consortium name="US DOE Joint Genome Institute (JGI-PGF)"/>
            <person name="Lucas S."/>
            <person name="Copeland A."/>
            <person name="Lapidus A."/>
            <person name="Bruce D."/>
            <person name="Goodwin L."/>
            <person name="Pitluck S."/>
            <person name="Kyrpides N."/>
            <person name="Mavromatis K."/>
            <person name="Pagani I."/>
            <person name="Ivanova N."/>
            <person name="Saunders E."/>
            <person name="Brettin T."/>
            <person name="Detter J.C."/>
            <person name="Han C."/>
            <person name="Tapia R."/>
            <person name="Land M."/>
            <person name="Hauser L."/>
            <person name="Markowitz V."/>
            <person name="Cheng J.-F."/>
            <person name="Hugenholtz P."/>
            <person name="Woyke T."/>
            <person name="Wu D."/>
            <person name="Eisen J.A."/>
        </authorList>
    </citation>
    <scope>NUCLEOTIDE SEQUENCE</scope>
    <source>
        <strain>ATCC 43644</strain>
    </source>
</reference>
<gene>
    <name evidence="1" type="ordered locus">Isop_1295</name>
</gene>
<proteinExistence type="predicted"/>
<dbReference type="RefSeq" id="WP_013564170.1">
    <property type="nucleotide sequence ID" value="NC_014962.1"/>
</dbReference>
<dbReference type="Pfam" id="PF07394">
    <property type="entry name" value="DUF1501"/>
    <property type="match status" value="1"/>
</dbReference>
<evidence type="ECO:0000313" key="2">
    <source>
        <dbReference type="Proteomes" id="UP000008631"/>
    </source>
</evidence>
<name>E8QWI9_ISOPI</name>
<dbReference type="AlphaFoldDB" id="E8QWI9"/>
<sequence>MTANRPKSAGMTRRHFLGHLTTSAMALPALQFLGAMEAQAQSGKRPLKSCIVLWMGGGPSQLDTWSLKPGSKNAGEFRPIDTVVPGIQICEHLPTIARQMNHLSIVRSLNSNEGNHDRGTYKMHTGYVPNPTVVHPGFGSVLSYELGSKRPNFDLPHCVSINGSPFSAGFLGMTHAPFDVSASGDIPNLKPPAGIEARLARRLALLNMVETNFIAEKRGQEAIDHKEVYDKTYRMMSSRLLKAFDLKSEPESVKEKYGKNSFGQGCLLARKLVEAGVTYVEVSLGGWDNHNNIFDTLKGGNLPTLDKGMGTLIEDLAQRGLLDSTLVVWMGDFGRTPRINQDTGRDHWPNSWSVVLGGGGIKGGQIVGETDKDGVDIVDRPVGVMDLIATMTKAMGIPLDTQYTTPNGRPYWIVEKGEPISELI</sequence>
<dbReference type="Gene3D" id="3.40.720.10">
    <property type="entry name" value="Alkaline Phosphatase, subunit A"/>
    <property type="match status" value="1"/>
</dbReference>
<accession>E8QWI9</accession>
<dbReference type="EMBL" id="CP002353">
    <property type="protein sequence ID" value="ADV61881.1"/>
    <property type="molecule type" value="Genomic_DNA"/>
</dbReference>
<dbReference type="KEGG" id="ipa:Isop_1295"/>
<organism evidence="1 2">
    <name type="scientific">Isosphaera pallida (strain ATCC 43644 / DSM 9630 / IS1B)</name>
    <dbReference type="NCBI Taxonomy" id="575540"/>
    <lineage>
        <taxon>Bacteria</taxon>
        <taxon>Pseudomonadati</taxon>
        <taxon>Planctomycetota</taxon>
        <taxon>Planctomycetia</taxon>
        <taxon>Isosphaerales</taxon>
        <taxon>Isosphaeraceae</taxon>
        <taxon>Isosphaera</taxon>
    </lineage>
</organism>
<dbReference type="PANTHER" id="PTHR43737:SF1">
    <property type="entry name" value="DUF1501 DOMAIN-CONTAINING PROTEIN"/>
    <property type="match status" value="1"/>
</dbReference>
<dbReference type="SUPFAM" id="SSF53649">
    <property type="entry name" value="Alkaline phosphatase-like"/>
    <property type="match status" value="1"/>
</dbReference>
<evidence type="ECO:0008006" key="3">
    <source>
        <dbReference type="Google" id="ProtNLM"/>
    </source>
</evidence>
<dbReference type="InParanoid" id="E8QWI9"/>
<dbReference type="HOGENOM" id="CLU_035908_0_0_0"/>
<evidence type="ECO:0000313" key="1">
    <source>
        <dbReference type="EMBL" id="ADV61881.1"/>
    </source>
</evidence>
<dbReference type="InterPro" id="IPR006311">
    <property type="entry name" value="TAT_signal"/>
</dbReference>
<protein>
    <recommendedName>
        <fullName evidence="3">DUF1501 domain-containing protein</fullName>
    </recommendedName>
</protein>